<keyword evidence="9" id="KW-0614">Plasmid</keyword>
<dbReference type="SUPFAM" id="SSF75011">
    <property type="entry name" value="3-carboxy-cis,cis-mucoante lactonizing enzyme"/>
    <property type="match status" value="1"/>
</dbReference>
<evidence type="ECO:0000256" key="3">
    <source>
        <dbReference type="ARBA" id="ARBA00022837"/>
    </source>
</evidence>
<name>E0ULQ2_GLOV7</name>
<evidence type="ECO:0000259" key="7">
    <source>
        <dbReference type="PROSITE" id="PS50835"/>
    </source>
</evidence>
<keyword evidence="4" id="KW-0813">Transport</keyword>
<gene>
    <name evidence="9" type="ordered locus">Cyan7822_6035</name>
</gene>
<dbReference type="KEGG" id="cyj:Cyan7822_6035"/>
<dbReference type="InterPro" id="IPR003343">
    <property type="entry name" value="Big_2"/>
</dbReference>
<protein>
    <submittedName>
        <fullName evidence="9">YD repeat protein</fullName>
    </submittedName>
</protein>
<geneLocation type="plasmid" evidence="9 10">
    <name>Cy782201</name>
</geneLocation>
<dbReference type="Pfam" id="PF18911">
    <property type="entry name" value="PKD_4"/>
    <property type="match status" value="7"/>
</dbReference>
<dbReference type="InterPro" id="IPR008964">
    <property type="entry name" value="Invasin/intimin_cell_adhesion"/>
</dbReference>
<sequence>MPDKPGDYAVNFTVSDGESTVSKAALLRVTTTPATPAVTIDLTPSFPAVPGQKVLIQTVASSLADITNITAKINGQTLTLDNQGRFEFTPTAFGSYTIQATATDADGRTGSTTQILKVRNPLDITAPSVALAAGLQGNIINTITPIIATVDDINLDQWLLEIADLGEDNYVTLASGNTAINNAALTQFNPSTFSNGFYQLRLKATDLSGRTSTAQIALEVNTNTKQTQYKRSETDVSLSLGGVPLSIVRVYDSLNADESGLFGGGWRLGTIETNIETDVPKSEQETRGVYNPFRIGTRLYLTLPTGERVGFTFAPERHQISGLTYYTPAWVADPGVNYTLTSAETQLTLAGNRLYQLNSGNPYNPASKLFKGAEYTLTAPDGTVYELSTERGVEKIKATNGTDLIYSDSGITSSSGEVVSFIKDKLGHLTQITAPDGTQVIYRYDESGKLISARNLAAGKSSRYGYSLEKLTLATGSPGTPGEMISYSSTPQIRTILGDLGSAAQFNTTPTEGTLTANDAARYTFSLRDSELETTTNGVVVIGVEVQGVTPSIPMLTGLTPLVTQQDNNSTYALFAVSRAGLNLIEFNSLNGGDYSLQVSVAGDVNRDGLVDGLDGQLIAAALGTQAGQTGYSTTLDLNRDGVINSTDVQILGGNYGFIANRAPVVKPKTVLTHTDLEAIISLEDLATDPEDDPIYYRFLNPVNGTLKFSPDGQNVQFLPTESYSGAASFEIIADDGFSQAAATTVTVNVSNAPLVNLDFKQRNPRLEINQNTQLVAIGDFADQQDVILSPSYLTFASDNATVATISGTGNVTGLSDGVSVLSASRNGITAVTATRVGRQATPTTEAELNVAIAEQYGLNLYPQAVTLTEGIERKLLVRLNGVENSVNLAATSNGTRYFVSNSNVLTVDENGIITTLQEGIANVTVVYGASEAVVPVHVESPHIGATTLGKDGGIVQASDGSLVMLGQGALSTDTTVSLTPVQLQNLTVPIPEKFDFKGAFQLNVGNDPLNIPAQLAIPAPVDLAPGTEVFFMREGSLPDETGTWNPIWLMEESGIVGSDGFIRTQSPPWQGARYSGTYSIAVPKFTYSQLQVTLAQIAVGTGAALAFAGVATLIDPKLSALTYAKPDYIVGTGLLAAGIGILAVVVPALIEASEREITVLTIPKVGLPYRTTAGVQINPGQIPTASVSIAPPTTPTLNPVISGVELKYEQIDNNVVTPVAYLTGTNFGNDLNSLDVEYVTPDGRTYQLRKLSQFSNLIDDPNTTVIEPQKIAVEPTDQEFFRAPNQIKIKRRVPVNTIPRPGQNPDTETEFESEFVKLPTLTCVELALEPRASGDSLAITNTSNPLHVIGETGSQDLLQSIIPVGLPNRVDRPTFVAVNDYANAAYVSLERSGRVAAVDLMTRRQINTTHIDPNSPNFDPTIDLGSGAKPGAIVIGPRSQYAYVADTRSFNGRGKIYVIDINPNSSTYNKLFQTIDVGPTIDGLARMAMSSDGRKLFVTTTRGSSSSKGKILVVNIDLNDRGSSTWNKQIGTIDGGPGTFAISSVASDPHKMVFTNRYEESQGIGVISFTDNPANFQATTTYGALGLGSTNDEFDVNEAVGITVTKDGKYGFVAGRNSRLLGSGIPSIDGSQAGSNIGIIKFDEGLTNPRLVAATRPIPDAWTYGVAISNQSKYLTANYPGVDSIFKFNVEEIIKTIEHPENYVIDQLGRGLYSNSSINFLNPGLYNPLNTHQATQADLEKFAIDDINPNISVASDLRRLPNLIGNIIRRYQYGVPNGSNTAPIGIGGNPYSVTEASFRDLLKLVKPKQDGVALDNPRQPTFTWSLQEGDNDHNEDEECIPLPEGPKLKSINLFVSVFPENQGLLPTDRLYKNNGTSGFSIPGFTNPQLLEDSSVLQGFNKKELLTGPWIEKGRDIRDYNPNRILTATWTPNAEDSQIGTWKWGNEVKANAPYNEFTLPENLSLTGGQKYYWAVRGTYVDGLGQETTKEIIKNESFTTPLDKPFAGTTPFSSVTVLTRGFEFNSGGVDQEFEEIANRLTSTQNGGGLVLHYNANTGAWDNENRLSANLGKPIVLLPGWVGSNTANSGYSEAAADAFYAALVRLDQKLGGTIGGYDAQGNLNRTQGSLFNSPLHFIGFGQGAVINDEIIQRLGTFYPNAGGLDRDHRDLQMTTIDPHDFVQASLGPQFDNVREPEIKVWNNVTFADNYYQTTPNLQPGQTTLTFAGRALDGADVNVFLGGVNNEGAFDSSSRVGFTVDDRSGNAHYRTLAWYAGSLNLNMTQFPPNSNPISSIYRRRSDLHYDDLFDSNHPQANPWYTPNHTKASYELGEIKAPWEGIGTGWFYSVLGGGGNTLYRPAQDLNRRVSVSEDNTYNVNMQGRMRGDFAVPTLFNGNFDAITTQLNSQAIPGWSYYNNGSIRAQDRLIDRQTLTGVFNPTIEKNYALLLSEGREFIHNRFVVPDWGALRFDLYTLQLGGSVEVSIQSEQPGFENYSLGTIDLTATDPSNSPASYLSNINKIAYGTQGFETFHLNIPNALRGKIATLTFKAISGTAYLDDVFFESKNLLMGNPSQARYTPENVNAYANNYLIEKPQYAISYNSTAKGPNWASYQLNKSWLGTVNTRPRFDTDPLLPFSNVVQPNDYQTTFYTAGHLTDAAIRNRNDKDYYSTFLYSNTLPQAREMNSEVWAALETYLKDLVKNQNREIYIITGGRGRLNDDPVWQDLLQNDTVFQGNIQIPSHFWKVAIVLEKPGLTPNNLSDKQNGGIVDLIAVDIPNDFTDPSFDPKLSPDSRNWQKWKQPVDLIESWTGLDFLANLPDDVENRIEANKDFQIYTPPISSPLLADQVLAPSIQIPKVFLNTTIGHNGIIDNNSLDIEHKTKKSDIFEISSAQVDKWRSSVEQLRSHEPSIHEVNFSDISPSQISFDQVSSFKNSTLQIGLNQFGPFKVSLPQSSTSQISPTQVGITQINPSQISTNQVSVSQINSLKSNINQLDFSQTSTTKIPLTGSVSFQQFLGSYSQTHNYTSNLFANIYNTALNFWNNLFLISSPFEINFEVTNLPTGQLAETHITKFDSSGRPIAGTIAIDEDANSLGWFIDSTPFENSEFNQSLSNWALKAASNSEAYGKYDLLTTILHEMGHLAGFISGWSGFDSYIQMINGSPVFVGDNFSAQLTSDSSHLDTTAYPYDLMNTRLAPGIRKLPSNIDIQILNLARHANLTNTPINGLNAPLTASPLIAVLNGDFDITNNNDPNYGWSTRGSTAIVNGQAVLRETSPLLSNFSQSFVIPQGAKTLQFTLVNSDLDSSTLAPGDAFEAALLDANTLTPLVGTASGLTQTDSFLNLQSTGKAYFSPKVKINGATTSGDVIGLNSSRTVKVDLTGISAGTVAKLYFDLLGFGTKEGSVTIDNVVILSEGDQQVPPVANSDTSTTLQAAPVVINVLANDTDEDGTIDPTFVQIGQAPTNGNVSLNPDGSFTYTPNGGFVGTDSFSYSVGDDQGIRSNETTVTVTVNNAPPVITSVEADQNVEAGTPINFSATATDPGNDALTYTWNFGDGSDPITGQTVTHTFVNNGSYITTLTVTDTNGGSATQTLTVNVNNSAPTITNVSSPSTVNEGTPATFSATAIDPNNDPLTYSWNFGDNSDPVFGQVVSHTFADNGTYTVTLTVTDTQGETAQQSKSVTVNNVAPSVNAGLDFASSEGETVSFNGSYTDPGILDTHSIVWNFGDGTTTSENLTPTHTYTNNGTYTVTLSVIDSDGDIGTDTLTVTVNNLAPTLTNVNGQTTLNEGSSANFSATATDPGNDALTYTWDFGDNSDPVNAASVNHIWANNGEYTVSLTVTDAEGASTSQTLLVTVNNVAPVVSAGLDQTVSEGQAITLNGSFTDPGILDTHTIIWDFGDGTTLSNQLNPTHVYANSGVYVATLQVTDSDGGTDSDTVTITVNNEAPTITNITGDLTPSEGSTANFNAIANDPGNDAITYSWNFGDGSDAVNGQNVNHVFAENGIYLVTLNVQDSEGALTTRNLEVNVSNVAPTVEAGLNRIVYQGQPINFEGRYTDPGIFDTHTFVWNFGDGTSNTDSLTPTHIYANGGAYTVTLTVTDDDGGSTTDEFTVNVKPLPSLTINDVTLVEGDNNTTNAIFTVSLSEPSSETVTVDFATKDGSANSSLDYAATAGTLTFAPGVTSQTIAVAIVGDIEDEFDENFLVVLSNPCLATLGDNQGQGTIIDNDAAPTLSVGDISITEGDNGTVIANFNVTLSAASGKTIRVNYTTADDTASSGLDYTATSGTLSFAPGQTSQTVAVQILNDQLDEFNESFLLNLTEATNATLSDGVAVGTIIDNDNEPALTVSDQTITEGDSGTQIVIFTVSLSAASAKTVSVNYATADGTATAQLDYLAASGTLTFAAGETSKTISVTVKGDLLVEPDETFKLNLSNPINAILSKAQGTGTIVNNDQPPAFTIKAEGTVTINGGGDFDGNPLITEDDALIYAGKGFTFNGNITLPVLRDAQGNAILDNSGKLILVDRAVTVAPNYTVSNATTRQYGNLIPPQVIEQQTVNVPAYTDILNQELTSRIPTATPTVIFNSQQNPLNNASDWATKFPPAGTPSAPTVVRVTNGGLTIPSGVNISNYVIIVEGGDINFNGQGHNLNNVVLIANNGNVNLANVQSCNLSVFASGSINMNGGARFSGSTLLANSSNSGSINFNGATTTTDANSQLRVIAQGSIAYNGAANTRGKFLAAKNFTYNGNSTLFGSIEVKGNIIFNAGSTVIGI</sequence>
<evidence type="ECO:0000256" key="2">
    <source>
        <dbReference type="ARBA" id="ARBA00022737"/>
    </source>
</evidence>
<dbReference type="Gene3D" id="2.60.40.3440">
    <property type="match status" value="1"/>
</dbReference>
<dbReference type="GO" id="GO:0003676">
    <property type="term" value="F:nucleic acid binding"/>
    <property type="evidence" value="ECO:0007669"/>
    <property type="project" value="InterPro"/>
</dbReference>
<dbReference type="NCBIfam" id="TIGR01643">
    <property type="entry name" value="YD_repeat_2x"/>
    <property type="match status" value="1"/>
</dbReference>
<dbReference type="SUPFAM" id="SSF141072">
    <property type="entry name" value="CalX-like"/>
    <property type="match status" value="3"/>
</dbReference>
<accession>E0ULQ2</accession>
<dbReference type="SMART" id="SM00477">
    <property type="entry name" value="NUC"/>
    <property type="match status" value="1"/>
</dbReference>
<dbReference type="InterPro" id="IPR036439">
    <property type="entry name" value="Dockerin_dom_sf"/>
</dbReference>
<dbReference type="InterPro" id="IPR044929">
    <property type="entry name" value="DNA/RNA_non-sp_Endonuclease_sf"/>
</dbReference>
<dbReference type="Pfam" id="PF17963">
    <property type="entry name" value="Big_9"/>
    <property type="match status" value="2"/>
</dbReference>
<dbReference type="PANTHER" id="PTHR11878">
    <property type="entry name" value="SODIUM/CALCIUM EXCHANGER"/>
    <property type="match status" value="1"/>
</dbReference>
<dbReference type="InterPro" id="IPR003644">
    <property type="entry name" value="Calx_beta"/>
</dbReference>
<dbReference type="GO" id="GO:0016020">
    <property type="term" value="C:membrane"/>
    <property type="evidence" value="ECO:0007669"/>
    <property type="project" value="InterPro"/>
</dbReference>
<dbReference type="InterPro" id="IPR016134">
    <property type="entry name" value="Dockerin_dom"/>
</dbReference>
<feature type="domain" description="Dockerin" evidence="8">
    <location>
        <begin position="598"/>
        <end position="665"/>
    </location>
</feature>
<dbReference type="SUPFAM" id="SSF49373">
    <property type="entry name" value="Invasin/intimin cell-adhesion fragments"/>
    <property type="match status" value="1"/>
</dbReference>
<dbReference type="Pfam" id="PF03160">
    <property type="entry name" value="Calx-beta"/>
    <property type="match status" value="2"/>
</dbReference>
<dbReference type="InterPro" id="IPR000601">
    <property type="entry name" value="PKD_dom"/>
</dbReference>
<keyword evidence="5" id="KW-0472">Membrane</keyword>
<dbReference type="CDD" id="cd00091">
    <property type="entry name" value="NUC"/>
    <property type="match status" value="1"/>
</dbReference>
<dbReference type="InterPro" id="IPR051171">
    <property type="entry name" value="CaCA"/>
</dbReference>
<dbReference type="InterPro" id="IPR006530">
    <property type="entry name" value="YD"/>
</dbReference>
<keyword evidence="4" id="KW-0406">Ion transport</keyword>
<feature type="transmembrane region" description="Helical" evidence="5">
    <location>
        <begin position="1129"/>
        <end position="1151"/>
    </location>
</feature>
<dbReference type="InterPro" id="IPR044925">
    <property type="entry name" value="His-Me_finger_sf"/>
</dbReference>
<dbReference type="SUPFAM" id="SSF63446">
    <property type="entry name" value="Type I dockerin domain"/>
    <property type="match status" value="1"/>
</dbReference>
<dbReference type="InterPro" id="IPR001604">
    <property type="entry name" value="Endo_G_ENPP1-like_dom"/>
</dbReference>
<dbReference type="SUPFAM" id="SSF54060">
    <property type="entry name" value="His-Me finger endonucleases"/>
    <property type="match status" value="1"/>
</dbReference>
<dbReference type="GO" id="GO:0000272">
    <property type="term" value="P:polysaccharide catabolic process"/>
    <property type="evidence" value="ECO:0007669"/>
    <property type="project" value="InterPro"/>
</dbReference>
<dbReference type="CDD" id="cd14254">
    <property type="entry name" value="Dockerin_II"/>
    <property type="match status" value="1"/>
</dbReference>
<dbReference type="PROSITE" id="PS50093">
    <property type="entry name" value="PKD"/>
    <property type="match status" value="7"/>
</dbReference>
<dbReference type="EMBL" id="CP002199">
    <property type="protein sequence ID" value="ADN17882.1"/>
    <property type="molecule type" value="Genomic_DNA"/>
</dbReference>
<dbReference type="CDD" id="cd00146">
    <property type="entry name" value="PKD"/>
    <property type="match status" value="7"/>
</dbReference>
<dbReference type="GO" id="GO:0004553">
    <property type="term" value="F:hydrolase activity, hydrolyzing O-glycosyl compounds"/>
    <property type="evidence" value="ECO:0007669"/>
    <property type="project" value="InterPro"/>
</dbReference>
<feature type="domain" description="PKD" evidence="6">
    <location>
        <begin position="3682"/>
        <end position="3764"/>
    </location>
</feature>
<feature type="domain" description="PKD" evidence="6">
    <location>
        <begin position="3624"/>
        <end position="3678"/>
    </location>
</feature>
<dbReference type="InterPro" id="IPR022409">
    <property type="entry name" value="PKD/Chitinase_dom"/>
</dbReference>
<dbReference type="InterPro" id="IPR003599">
    <property type="entry name" value="Ig_sub"/>
</dbReference>
<evidence type="ECO:0000313" key="10">
    <source>
        <dbReference type="Proteomes" id="UP000008206"/>
    </source>
</evidence>
<dbReference type="InterPro" id="IPR031325">
    <property type="entry name" value="RHS_repeat"/>
</dbReference>
<reference evidence="10" key="1">
    <citation type="journal article" date="2011" name="MBio">
        <title>Novel metabolic attributes of the genus Cyanothece, comprising a group of unicellular nitrogen-fixing Cyanobacteria.</title>
        <authorList>
            <person name="Bandyopadhyay A."/>
            <person name="Elvitigala T."/>
            <person name="Welsh E."/>
            <person name="Stockel J."/>
            <person name="Liberton M."/>
            <person name="Min H."/>
            <person name="Sherman L.A."/>
            <person name="Pakrasi H.B."/>
        </authorList>
    </citation>
    <scope>NUCLEOTIDE SEQUENCE [LARGE SCALE GENOMIC DNA]</scope>
    <source>
        <strain evidence="10">PCC 7822</strain>
        <plasmid evidence="10">Cy782201</plasmid>
    </source>
</reference>
<dbReference type="Pfam" id="PF00404">
    <property type="entry name" value="Dockerin_1"/>
    <property type="match status" value="1"/>
</dbReference>
<feature type="transmembrane region" description="Helical" evidence="5">
    <location>
        <begin position="1095"/>
        <end position="1117"/>
    </location>
</feature>
<dbReference type="Pfam" id="PF01223">
    <property type="entry name" value="Endonuclease_NS"/>
    <property type="match status" value="1"/>
</dbReference>
<keyword evidence="1" id="KW-0732">Signal</keyword>
<feature type="domain" description="PKD" evidence="6">
    <location>
        <begin position="3968"/>
        <end position="4022"/>
    </location>
</feature>
<dbReference type="SMART" id="SM00089">
    <property type="entry name" value="PKD"/>
    <property type="match status" value="8"/>
</dbReference>
<evidence type="ECO:0000259" key="8">
    <source>
        <dbReference type="PROSITE" id="PS51766"/>
    </source>
</evidence>
<dbReference type="PROSITE" id="PS50835">
    <property type="entry name" value="IG_LIKE"/>
    <property type="match status" value="1"/>
</dbReference>
<dbReference type="GO" id="GO:0030001">
    <property type="term" value="P:metal ion transport"/>
    <property type="evidence" value="ECO:0007669"/>
    <property type="project" value="TreeGrafter"/>
</dbReference>
<dbReference type="SMART" id="SM00892">
    <property type="entry name" value="Endonuclease_NS"/>
    <property type="match status" value="1"/>
</dbReference>
<evidence type="ECO:0000256" key="1">
    <source>
        <dbReference type="ARBA" id="ARBA00022729"/>
    </source>
</evidence>
<dbReference type="Pfam" id="PF05593">
    <property type="entry name" value="RHS_repeat"/>
    <property type="match status" value="1"/>
</dbReference>
<dbReference type="GO" id="GO:0046872">
    <property type="term" value="F:metal ion binding"/>
    <property type="evidence" value="ECO:0007669"/>
    <property type="project" value="InterPro"/>
</dbReference>
<dbReference type="InterPro" id="IPR020821">
    <property type="entry name" value="ENPP1-3/EXOG-like_nuc-like"/>
</dbReference>
<evidence type="ECO:0000256" key="5">
    <source>
        <dbReference type="SAM" id="Phobius"/>
    </source>
</evidence>
<feature type="domain" description="PKD" evidence="6">
    <location>
        <begin position="3791"/>
        <end position="3850"/>
    </location>
</feature>
<dbReference type="Gene3D" id="2.60.40.1080">
    <property type="match status" value="1"/>
</dbReference>
<keyword evidence="5" id="KW-1133">Transmembrane helix</keyword>
<dbReference type="InterPro" id="IPR007110">
    <property type="entry name" value="Ig-like_dom"/>
</dbReference>
<dbReference type="Pfam" id="PF02368">
    <property type="entry name" value="Big_2"/>
    <property type="match status" value="1"/>
</dbReference>
<keyword evidence="5" id="KW-0812">Transmembrane</keyword>
<dbReference type="InterPro" id="IPR038081">
    <property type="entry name" value="CalX-like_sf"/>
</dbReference>
<keyword evidence="2" id="KW-0677">Repeat</keyword>
<dbReference type="HOGENOM" id="CLU_223459_0_0_3"/>
<dbReference type="Gene3D" id="1.10.1330.10">
    <property type="entry name" value="Dockerin domain"/>
    <property type="match status" value="1"/>
</dbReference>
<dbReference type="OrthoDB" id="9800475at2"/>
<dbReference type="SUPFAM" id="SSF49299">
    <property type="entry name" value="PKD domain"/>
    <property type="match status" value="7"/>
</dbReference>
<keyword evidence="10" id="KW-1185">Reference proteome</keyword>
<feature type="domain" description="PKD" evidence="6">
    <location>
        <begin position="3890"/>
        <end position="3936"/>
    </location>
</feature>
<proteinExistence type="predicted"/>
<dbReference type="GO" id="GO:0007154">
    <property type="term" value="P:cell communication"/>
    <property type="evidence" value="ECO:0007669"/>
    <property type="project" value="InterPro"/>
</dbReference>
<evidence type="ECO:0000259" key="6">
    <source>
        <dbReference type="PROSITE" id="PS50093"/>
    </source>
</evidence>
<dbReference type="Gene3D" id="2.60.40.10">
    <property type="entry name" value="Immunoglobulins"/>
    <property type="match status" value="8"/>
</dbReference>
<dbReference type="SMART" id="SM00635">
    <property type="entry name" value="BID_2"/>
    <property type="match status" value="2"/>
</dbReference>
<dbReference type="InterPro" id="IPR002105">
    <property type="entry name" value="Dockerin_1_rpt"/>
</dbReference>
<dbReference type="SMART" id="SM00409">
    <property type="entry name" value="IG"/>
    <property type="match status" value="4"/>
</dbReference>
<dbReference type="InterPro" id="IPR013783">
    <property type="entry name" value="Ig-like_fold"/>
</dbReference>
<feature type="domain" description="PKD" evidence="6">
    <location>
        <begin position="3511"/>
        <end position="3592"/>
    </location>
</feature>
<keyword evidence="3" id="KW-0106">Calcium</keyword>
<feature type="domain" description="PKD" evidence="6">
    <location>
        <begin position="4059"/>
        <end position="4108"/>
    </location>
</feature>
<dbReference type="PROSITE" id="PS51766">
    <property type="entry name" value="DOCKERIN"/>
    <property type="match status" value="1"/>
</dbReference>
<dbReference type="PANTHER" id="PTHR11878:SF65">
    <property type="entry name" value="NA_CA-EXCHANGE PROTEIN, ISOFORM G"/>
    <property type="match status" value="1"/>
</dbReference>
<dbReference type="Proteomes" id="UP000008206">
    <property type="component" value="Plasmid Cy782201"/>
</dbReference>
<organism evidence="9 10">
    <name type="scientific">Gloeothece verrucosa (strain PCC 7822)</name>
    <name type="common">Cyanothece sp. (strain PCC 7822)</name>
    <dbReference type="NCBI Taxonomy" id="497965"/>
    <lineage>
        <taxon>Bacteria</taxon>
        <taxon>Bacillati</taxon>
        <taxon>Cyanobacteriota</taxon>
        <taxon>Cyanophyceae</taxon>
        <taxon>Oscillatoriophycideae</taxon>
        <taxon>Chroococcales</taxon>
        <taxon>Aphanothecaceae</taxon>
        <taxon>Gloeothece</taxon>
        <taxon>Gloeothece verrucosa</taxon>
    </lineage>
</organism>
<dbReference type="Gene3D" id="2.60.40.2030">
    <property type="match status" value="3"/>
</dbReference>
<dbReference type="InterPro" id="IPR035986">
    <property type="entry name" value="PKD_dom_sf"/>
</dbReference>
<evidence type="ECO:0000313" key="9">
    <source>
        <dbReference type="EMBL" id="ADN17882.1"/>
    </source>
</evidence>
<feature type="domain" description="Ig-like" evidence="7">
    <location>
        <begin position="3597"/>
        <end position="3677"/>
    </location>
</feature>
<evidence type="ECO:0000256" key="4">
    <source>
        <dbReference type="ARBA" id="ARBA00023065"/>
    </source>
</evidence>
<dbReference type="Gene3D" id="3.40.570.10">
    <property type="entry name" value="Extracellular Endonuclease, subunit A"/>
    <property type="match status" value="1"/>
</dbReference>
<dbReference type="SMART" id="SM00237">
    <property type="entry name" value="Calx_beta"/>
    <property type="match status" value="3"/>
</dbReference>